<dbReference type="SUPFAM" id="SSF54637">
    <property type="entry name" value="Thioesterase/thiol ester dehydrase-isomerase"/>
    <property type="match status" value="1"/>
</dbReference>
<protein>
    <submittedName>
        <fullName evidence="2">Beta-hydroxyacyl-ACP dehydratase</fullName>
    </submittedName>
</protein>
<dbReference type="Pfam" id="PF07977">
    <property type="entry name" value="FabA"/>
    <property type="match status" value="1"/>
</dbReference>
<gene>
    <name evidence="2" type="ORF">D1013_12455</name>
</gene>
<dbReference type="PANTHER" id="PTHR30272">
    <property type="entry name" value="3-HYDROXYACYL-[ACYL-CARRIER-PROTEIN] DEHYDRATASE"/>
    <property type="match status" value="1"/>
</dbReference>
<evidence type="ECO:0000313" key="3">
    <source>
        <dbReference type="Proteomes" id="UP000276309"/>
    </source>
</evidence>
<dbReference type="Gene3D" id="3.10.129.10">
    <property type="entry name" value="Hotdog Thioesterase"/>
    <property type="match status" value="1"/>
</dbReference>
<dbReference type="KEGG" id="emar:D1013_12455"/>
<proteinExistence type="predicted"/>
<dbReference type="EMBL" id="CP032050">
    <property type="protein sequence ID" value="AYN68125.1"/>
    <property type="molecule type" value="Genomic_DNA"/>
</dbReference>
<dbReference type="InterPro" id="IPR029069">
    <property type="entry name" value="HotDog_dom_sf"/>
</dbReference>
<evidence type="ECO:0000256" key="1">
    <source>
        <dbReference type="ARBA" id="ARBA00023239"/>
    </source>
</evidence>
<dbReference type="OrthoDB" id="9772788at2"/>
<reference evidence="2 3" key="1">
    <citation type="submission" date="2018-08" db="EMBL/GenBank/DDBJ databases">
        <title>The reduced genetic potential of extracellular carbohydrate catabolism in Euzebyella marina RN62, a Flavobacteriia bacterium isolated from the hadal water.</title>
        <authorList>
            <person name="Xue C."/>
        </authorList>
    </citation>
    <scope>NUCLEOTIDE SEQUENCE [LARGE SCALE GENOMIC DNA]</scope>
    <source>
        <strain evidence="2 3">RN62</strain>
    </source>
</reference>
<dbReference type="Proteomes" id="UP000276309">
    <property type="component" value="Chromosome"/>
</dbReference>
<keyword evidence="1" id="KW-0456">Lyase</keyword>
<sequence length="150" mass="16851">MPYEEILDQLPYTEPFLFVDGLNSVSDDGTEGFYTFPVDAYFYEGHFKNHPVTPGVLLTECCAQIGLVCLGIFLLKDDDKGYGNLLVAMSSAEMEYLAPVFPGEKVTVTSEKVYFRFNKLKCQVRMFNAQKELVCKGTISGMIKKNSSEQ</sequence>
<dbReference type="CDD" id="cd00493">
    <property type="entry name" value="FabA_FabZ"/>
    <property type="match status" value="1"/>
</dbReference>
<organism evidence="2 3">
    <name type="scientific">Euzebyella marina</name>
    <dbReference type="NCBI Taxonomy" id="1761453"/>
    <lineage>
        <taxon>Bacteria</taxon>
        <taxon>Pseudomonadati</taxon>
        <taxon>Bacteroidota</taxon>
        <taxon>Flavobacteriia</taxon>
        <taxon>Flavobacteriales</taxon>
        <taxon>Flavobacteriaceae</taxon>
        <taxon>Euzebyella</taxon>
    </lineage>
</organism>
<keyword evidence="3" id="KW-1185">Reference proteome</keyword>
<evidence type="ECO:0000313" key="2">
    <source>
        <dbReference type="EMBL" id="AYN68125.1"/>
    </source>
</evidence>
<dbReference type="RefSeq" id="WP_121849140.1">
    <property type="nucleotide sequence ID" value="NZ_CP032050.1"/>
</dbReference>
<accession>A0A3G2L797</accession>
<name>A0A3G2L797_9FLAO</name>
<dbReference type="InterPro" id="IPR013114">
    <property type="entry name" value="FabA_FabZ"/>
</dbReference>
<dbReference type="GO" id="GO:0016829">
    <property type="term" value="F:lyase activity"/>
    <property type="evidence" value="ECO:0007669"/>
    <property type="project" value="UniProtKB-KW"/>
</dbReference>
<dbReference type="AlphaFoldDB" id="A0A3G2L797"/>
<dbReference type="PANTHER" id="PTHR30272:SF1">
    <property type="entry name" value="3-HYDROXYACYL-[ACYL-CARRIER-PROTEIN] DEHYDRATASE"/>
    <property type="match status" value="1"/>
</dbReference>